<organism evidence="4 5">
    <name type="scientific">Pragia fontium</name>
    <dbReference type="NCBI Taxonomy" id="82985"/>
    <lineage>
        <taxon>Bacteria</taxon>
        <taxon>Pseudomonadati</taxon>
        <taxon>Pseudomonadota</taxon>
        <taxon>Gammaproteobacteria</taxon>
        <taxon>Enterobacterales</taxon>
        <taxon>Budviciaceae</taxon>
        <taxon>Pragia</taxon>
    </lineage>
</organism>
<name>A0ABQ5LGT7_9GAMM</name>
<feature type="region of interest" description="Disordered" evidence="1">
    <location>
        <begin position="442"/>
        <end position="474"/>
    </location>
</feature>
<dbReference type="InterPro" id="IPR014262">
    <property type="entry name" value="HAF_rpt"/>
</dbReference>
<proteinExistence type="predicted"/>
<gene>
    <name evidence="4" type="ORF">SOASR032_13380</name>
</gene>
<dbReference type="InterPro" id="IPR005546">
    <property type="entry name" value="Autotransporte_beta"/>
</dbReference>
<dbReference type="Gene3D" id="2.40.128.130">
    <property type="entry name" value="Autotransporter beta-domain"/>
    <property type="match status" value="1"/>
</dbReference>
<dbReference type="InterPro" id="IPR036709">
    <property type="entry name" value="Autotransporte_beta_dom_sf"/>
</dbReference>
<comment type="caution">
    <text evidence="4">The sequence shown here is derived from an EMBL/GenBank/DDBJ whole genome shotgun (WGS) entry which is preliminary data.</text>
</comment>
<dbReference type="NCBIfam" id="TIGR02913">
    <property type="entry name" value="HAF_rpt"/>
    <property type="match status" value="1"/>
</dbReference>
<dbReference type="NCBIfam" id="TIGR01414">
    <property type="entry name" value="autotrans_barl"/>
    <property type="match status" value="1"/>
</dbReference>
<evidence type="ECO:0000256" key="2">
    <source>
        <dbReference type="SAM" id="SignalP"/>
    </source>
</evidence>
<evidence type="ECO:0000313" key="4">
    <source>
        <dbReference type="EMBL" id="GKX62769.1"/>
    </source>
</evidence>
<dbReference type="SMART" id="SM00869">
    <property type="entry name" value="Autotransporter"/>
    <property type="match status" value="1"/>
</dbReference>
<dbReference type="InterPro" id="IPR006315">
    <property type="entry name" value="OM_autotransptr_brl_dom"/>
</dbReference>
<feature type="signal peptide" evidence="2">
    <location>
        <begin position="1"/>
        <end position="29"/>
    </location>
</feature>
<accession>A0ABQ5LGT7</accession>
<keyword evidence="5" id="KW-1185">Reference proteome</keyword>
<evidence type="ECO:0000313" key="5">
    <source>
        <dbReference type="Proteomes" id="UP001059610"/>
    </source>
</evidence>
<dbReference type="RefSeq" id="WP_261821774.1">
    <property type="nucleotide sequence ID" value="NZ_BRLJ01000003.1"/>
</dbReference>
<dbReference type="Proteomes" id="UP001059610">
    <property type="component" value="Unassembled WGS sequence"/>
</dbReference>
<sequence length="789" mass="84878">MLSSSAIFRFSSLKSVIFLSLFLSPALSAQDYSFEQIVLSDKEYAYSRIYQLSRDGSTVIGVRADKYFIWTSGGSMIDVLESESGYDSANFYGVSANGSVVVGSVRNIVSQNYEAFRWTAEKGRQSLGFLAPIGSKQGSSADAVSQNGQVVVGASFNADGRIEAFRWTENSGMQGLVMPSTDQYEVYSSRALVTNYNGDTVLGYLDRSDNASEAFIWTESEGIQGLGFIDGGGDSNTYRYSSAVHLSDDGLVVGGESTNANNEIEAFRWTREQGIQGLGFIDGGGRRPTSAIEGMSSDGAVMIGTSTVPTDDIHELHGQAFRWTAETGMVGLGYLGIGNIHPESGAWQISADGSTILGASTTANDELGLFIWRHETGMFNLLEAMAASGIDLSGWKWGKISSISQKFPNLTGISANGEIIAGFGINPDNLMESWLIRIPKPQLKPELPPAKPEKPDPGPEGKPQPPVIPPITPPASFLSARELHRSLSDMTSVPMSGLSVAQGALQDQRFISAEQCASDKVSDKRYCTFITGTGAFWRGDGTQGRGSAGMAVRLSPSLSLGMSAYLGNQHYDLRLSGKNKMNSYGGALFLNYSEGKQGLRAFGAVTASHLDYDLRRHYRNGSYNISRSSGESSGRAIGGMVRLGWAFSPQDRISAIPFAELSWAKATIKGYREHSGTFPIDFDSRKANETDMRLGSELRYDLTDAVNINGGIAWVHRLSGELDRVSGTVIGWSETSVSAAKLPTNWSEVSLGASYKLTADMNLSASTTSTIGRSHQPDTSVRAGFSMSF</sequence>
<dbReference type="PROSITE" id="PS51208">
    <property type="entry name" value="AUTOTRANSPORTER"/>
    <property type="match status" value="1"/>
</dbReference>
<keyword evidence="2" id="KW-0732">Signal</keyword>
<dbReference type="EMBL" id="BRLJ01000003">
    <property type="protein sequence ID" value="GKX62769.1"/>
    <property type="molecule type" value="Genomic_DNA"/>
</dbReference>
<protein>
    <recommendedName>
        <fullName evidence="3">Autotransporter domain-containing protein</fullName>
    </recommendedName>
</protein>
<feature type="chain" id="PRO_5046614828" description="Autotransporter domain-containing protein" evidence="2">
    <location>
        <begin position="30"/>
        <end position="789"/>
    </location>
</feature>
<reference evidence="4" key="1">
    <citation type="submission" date="2022-06" db="EMBL/GenBank/DDBJ databases">
        <title>Draft genome sequences of Pragia fontium str. JCM24417.</title>
        <authorList>
            <person name="Wakabayashi Y."/>
            <person name="Kojima K."/>
        </authorList>
    </citation>
    <scope>NUCLEOTIDE SEQUENCE</scope>
    <source>
        <strain evidence="4">JCM 24417</strain>
    </source>
</reference>
<feature type="compositionally biased region" description="Pro residues" evidence="1">
    <location>
        <begin position="460"/>
        <end position="473"/>
    </location>
</feature>
<evidence type="ECO:0000256" key="1">
    <source>
        <dbReference type="SAM" id="MobiDB-lite"/>
    </source>
</evidence>
<feature type="domain" description="Autotransporter" evidence="3">
    <location>
        <begin position="521"/>
        <end position="789"/>
    </location>
</feature>
<dbReference type="Pfam" id="PF03797">
    <property type="entry name" value="Autotransporter"/>
    <property type="match status" value="1"/>
</dbReference>
<evidence type="ECO:0000259" key="3">
    <source>
        <dbReference type="PROSITE" id="PS51208"/>
    </source>
</evidence>
<dbReference type="SUPFAM" id="SSF103515">
    <property type="entry name" value="Autotransporter"/>
    <property type="match status" value="1"/>
</dbReference>